<feature type="domain" description="AMP-dependent synthetase/ligase" evidence="3">
    <location>
        <begin position="158"/>
        <end position="542"/>
    </location>
</feature>
<accession>A0A0J9XGX9</accession>
<dbReference type="PROSITE" id="PS00455">
    <property type="entry name" value="AMP_BINDING"/>
    <property type="match status" value="1"/>
</dbReference>
<keyword evidence="2" id="KW-0067">ATP-binding</keyword>
<evidence type="ECO:0000256" key="1">
    <source>
        <dbReference type="ARBA" id="ARBA00022741"/>
    </source>
</evidence>
<comment type="caution">
    <text evidence="4">The sequence shown here is derived from an EMBL/GenBank/DDBJ whole genome shotgun (WGS) entry which is preliminary data.</text>
</comment>
<proteinExistence type="predicted"/>
<dbReference type="Gene3D" id="3.40.50.12780">
    <property type="entry name" value="N-terminal domain of ligase-like"/>
    <property type="match status" value="1"/>
</dbReference>
<dbReference type="Pfam" id="PF00501">
    <property type="entry name" value="AMP-binding"/>
    <property type="match status" value="1"/>
</dbReference>
<dbReference type="PANTHER" id="PTHR43272">
    <property type="entry name" value="LONG-CHAIN-FATTY-ACID--COA LIGASE"/>
    <property type="match status" value="1"/>
</dbReference>
<keyword evidence="1" id="KW-0547">Nucleotide-binding</keyword>
<dbReference type="OrthoDB" id="1700726at2759"/>
<dbReference type="GO" id="GO:0005783">
    <property type="term" value="C:endoplasmic reticulum"/>
    <property type="evidence" value="ECO:0007669"/>
    <property type="project" value="TreeGrafter"/>
</dbReference>
<dbReference type="AlphaFoldDB" id="A0A0J9XGX9"/>
<dbReference type="GO" id="GO:0005524">
    <property type="term" value="F:ATP binding"/>
    <property type="evidence" value="ECO:0007669"/>
    <property type="project" value="UniProtKB-KW"/>
</dbReference>
<dbReference type="STRING" id="1173061.A0A0J9XGX9"/>
<dbReference type="GO" id="GO:0016020">
    <property type="term" value="C:membrane"/>
    <property type="evidence" value="ECO:0007669"/>
    <property type="project" value="TreeGrafter"/>
</dbReference>
<protein>
    <submittedName>
        <fullName evidence="4">Similar to Saccharomyces cerevisiae YER015W FAA2 Medium chain fatty acyl-CoA synthetase</fullName>
    </submittedName>
</protein>
<evidence type="ECO:0000313" key="4">
    <source>
        <dbReference type="EMBL" id="CDO56776.1"/>
    </source>
</evidence>
<dbReference type="InterPro" id="IPR000873">
    <property type="entry name" value="AMP-dep_synth/lig_dom"/>
</dbReference>
<evidence type="ECO:0000313" key="5">
    <source>
        <dbReference type="Proteomes" id="UP000242525"/>
    </source>
</evidence>
<dbReference type="SUPFAM" id="SSF56801">
    <property type="entry name" value="Acetyl-CoA synthetase-like"/>
    <property type="match status" value="1"/>
</dbReference>
<keyword evidence="5" id="KW-1185">Reference proteome</keyword>
<gene>
    <name evidence="4" type="ORF">BN980_GECA16s03057g</name>
</gene>
<organism evidence="4 5">
    <name type="scientific">Geotrichum candidum</name>
    <name type="common">Oospora lactis</name>
    <name type="synonym">Dipodascus geotrichum</name>
    <dbReference type="NCBI Taxonomy" id="1173061"/>
    <lineage>
        <taxon>Eukaryota</taxon>
        <taxon>Fungi</taxon>
        <taxon>Dikarya</taxon>
        <taxon>Ascomycota</taxon>
        <taxon>Saccharomycotina</taxon>
        <taxon>Dipodascomycetes</taxon>
        <taxon>Dipodascales</taxon>
        <taxon>Dipodascaceae</taxon>
        <taxon>Geotrichum</taxon>
    </lineage>
</organism>
<dbReference type="PANTHER" id="PTHR43272:SF33">
    <property type="entry name" value="AMP-BINDING DOMAIN-CONTAINING PROTEIN-RELATED"/>
    <property type="match status" value="1"/>
</dbReference>
<reference evidence="4" key="1">
    <citation type="submission" date="2014-03" db="EMBL/GenBank/DDBJ databases">
        <authorList>
            <person name="Casaregola S."/>
        </authorList>
    </citation>
    <scope>NUCLEOTIDE SEQUENCE [LARGE SCALE GENOMIC DNA]</scope>
    <source>
        <strain evidence="4">CLIB 918</strain>
    </source>
</reference>
<dbReference type="GO" id="GO:0004467">
    <property type="term" value="F:long-chain fatty acid-CoA ligase activity"/>
    <property type="evidence" value="ECO:0007669"/>
    <property type="project" value="TreeGrafter"/>
</dbReference>
<dbReference type="InterPro" id="IPR042099">
    <property type="entry name" value="ANL_N_sf"/>
</dbReference>
<dbReference type="InterPro" id="IPR020845">
    <property type="entry name" value="AMP-binding_CS"/>
</dbReference>
<dbReference type="Proteomes" id="UP000242525">
    <property type="component" value="Unassembled WGS sequence"/>
</dbReference>
<evidence type="ECO:0000256" key="2">
    <source>
        <dbReference type="ARBA" id="ARBA00022840"/>
    </source>
</evidence>
<name>A0A0J9XGX9_GEOCN</name>
<dbReference type="EMBL" id="CCBN010000016">
    <property type="protein sequence ID" value="CDO56776.1"/>
    <property type="molecule type" value="Genomic_DNA"/>
</dbReference>
<sequence>MSATLNGTQFPPEVAARLRTYPIATDPSVNANTPLITDPVTVKPYKIGKPQAVPVPGSKVDGFSEVYRNAHCPDRLVTTVHPKITTVVEAFDACVSEYKNEKALGERVFDGKTKTWSKIYQYETYGTIAKRRLDIGKGISKVVQDVTGFDSRQTPYCLGLYGPNCSNWILTDLAAQTQSIPTVCLYDTLGPDSTRYIMTLTEMPAIVCSVAHIPFVLNIKDELPNLKVIIAMNPINNPDIVDKPGQSKKDVLTAWAKKSGVELFEFTEVEKIGRESGRGLHLPGPDTVLTINFTSGTTGNPKGVVISQANVLAGTIVARSQSTFNHRGSSGFLSFLPLAHIYERLTIHSVLTSGIPIGFFHGDVAELLDDIATYHPTIVAGVPRIWNRIAGAIRASTIEAPGIAGALSRKAYTTKLARLHETGDYHHPIWDRLWSNKIRTKTGFDQAKTFVTGSAPMARENIELIKVALGVEFVQGYGLTETMGGISVCSPGDNTAGSVGPVAITTEVKLRDLPTMNYSSSDKPFPRGEIMIRGPQVFMGYYKNEEATKGSIDEDGWFSSGDVGMIDDLGRLYVIDRVKNFFKLAQGEYVGPERIEALYQSSSGLVAQIFVEGNSLETYLVGIVGVNPEAYVQFLSHNFKMHIKPTDLEAIKKTFSRKDIRDTFLLELNVHAKDAQLKGYEKIKNVTLAIEPFSVENGTLTPTLKVKRPDAARLFKADVDAMYKEGPVEVKSKL</sequence>
<evidence type="ECO:0000259" key="3">
    <source>
        <dbReference type="Pfam" id="PF00501"/>
    </source>
</evidence>